<dbReference type="PANTHER" id="PTHR12418:SF19">
    <property type="entry name" value="ACYL-COENZYME A THIOESTERASE THEM4"/>
    <property type="match status" value="1"/>
</dbReference>
<evidence type="ECO:0000256" key="19">
    <source>
        <dbReference type="ARBA" id="ARBA00047588"/>
    </source>
</evidence>
<evidence type="ECO:0000256" key="17">
    <source>
        <dbReference type="ARBA" id="ARBA00040123"/>
    </source>
</evidence>
<keyword evidence="9" id="KW-0809">Transit peptide</keyword>
<sequence>MNGEITPEDVQRSEAVYEPLTRSLRELIDVTIRSRVSETDARKAHALIEEACELLGSRLDPDPFGVRFTTEGQALNWGNVAIGMRNAIAPPLQVVRDEAGGRASVDLVLGAAYEGPPGQVHGGVCALVLDHLLGATAHRRNEPAFTGTLTLRYVAPTPLGSLRAESWVERDDGGKTFAAGHLLDAQGRITVQAEGIFIRPKRPA</sequence>
<comment type="catalytic activity">
    <reaction evidence="22">
        <text>dodecanoyl-CoA + H2O = dodecanoate + CoA + H(+)</text>
        <dbReference type="Rhea" id="RHEA:30135"/>
        <dbReference type="ChEBI" id="CHEBI:15377"/>
        <dbReference type="ChEBI" id="CHEBI:15378"/>
        <dbReference type="ChEBI" id="CHEBI:18262"/>
        <dbReference type="ChEBI" id="CHEBI:57287"/>
        <dbReference type="ChEBI" id="CHEBI:57375"/>
    </reaction>
    <physiologicalReaction direction="left-to-right" evidence="22">
        <dbReference type="Rhea" id="RHEA:30136"/>
    </physiologicalReaction>
</comment>
<evidence type="ECO:0000256" key="13">
    <source>
        <dbReference type="ARBA" id="ARBA00035852"/>
    </source>
</evidence>
<evidence type="ECO:0000256" key="5">
    <source>
        <dbReference type="ARBA" id="ARBA00022490"/>
    </source>
</evidence>
<comment type="subcellular location">
    <subcellularLocation>
        <location evidence="3">Cell projection</location>
        <location evidence="3">Ruffle membrane</location>
    </subcellularLocation>
    <subcellularLocation>
        <location evidence="2">Cytoplasm</location>
    </subcellularLocation>
    <subcellularLocation>
        <location evidence="1">Membrane</location>
        <topology evidence="1">Peripheral membrane protein</topology>
    </subcellularLocation>
</comment>
<dbReference type="EC" id="3.1.2.2" evidence="16"/>
<keyword evidence="6" id="KW-0053">Apoptosis</keyword>
<evidence type="ECO:0000256" key="7">
    <source>
        <dbReference type="ARBA" id="ARBA00022801"/>
    </source>
</evidence>
<evidence type="ECO:0000256" key="10">
    <source>
        <dbReference type="ARBA" id="ARBA00023098"/>
    </source>
</evidence>
<evidence type="ECO:0000256" key="18">
    <source>
        <dbReference type="ARBA" id="ARBA00043210"/>
    </source>
</evidence>
<dbReference type="AlphaFoldDB" id="A0AA91RMX4"/>
<evidence type="ECO:0000313" key="25">
    <source>
        <dbReference type="EMBL" id="ORB02747.1"/>
    </source>
</evidence>
<comment type="catalytic activity">
    <reaction evidence="19">
        <text>octanoyl-CoA + H2O = octanoate + CoA + H(+)</text>
        <dbReference type="Rhea" id="RHEA:30143"/>
        <dbReference type="ChEBI" id="CHEBI:15377"/>
        <dbReference type="ChEBI" id="CHEBI:15378"/>
        <dbReference type="ChEBI" id="CHEBI:25646"/>
        <dbReference type="ChEBI" id="CHEBI:57287"/>
        <dbReference type="ChEBI" id="CHEBI:57386"/>
    </reaction>
    <physiologicalReaction direction="left-to-right" evidence="19">
        <dbReference type="Rhea" id="RHEA:30144"/>
    </physiologicalReaction>
</comment>
<keyword evidence="4" id="KW-1003">Cell membrane</keyword>
<reference evidence="25 26" key="1">
    <citation type="submission" date="2017-02" db="EMBL/GenBank/DDBJ databases">
        <title>The new phylogeny of genus Mycobacterium.</title>
        <authorList>
            <person name="Tortoli E."/>
            <person name="Trovato A."/>
            <person name="Cirillo D.M."/>
        </authorList>
    </citation>
    <scope>NUCLEOTIDE SEQUENCE [LARGE SCALE GENOMIC DNA]</scope>
    <source>
        <strain evidence="25 26">DSM 45633</strain>
    </source>
</reference>
<evidence type="ECO:0000256" key="3">
    <source>
        <dbReference type="ARBA" id="ARBA00004632"/>
    </source>
</evidence>
<dbReference type="RefSeq" id="WP_083024012.1">
    <property type="nucleotide sequence ID" value="NZ_AP022589.1"/>
</dbReference>
<dbReference type="GO" id="GO:0016787">
    <property type="term" value="F:hydrolase activity"/>
    <property type="evidence" value="ECO:0007669"/>
    <property type="project" value="UniProtKB-KW"/>
</dbReference>
<comment type="catalytic activity">
    <reaction evidence="20">
        <text>hexadecanoyl-CoA + H2O = hexadecanoate + CoA + H(+)</text>
        <dbReference type="Rhea" id="RHEA:16645"/>
        <dbReference type="ChEBI" id="CHEBI:7896"/>
        <dbReference type="ChEBI" id="CHEBI:15377"/>
        <dbReference type="ChEBI" id="CHEBI:15378"/>
        <dbReference type="ChEBI" id="CHEBI:57287"/>
        <dbReference type="ChEBI" id="CHEBI:57379"/>
        <dbReference type="EC" id="3.1.2.2"/>
    </reaction>
    <physiologicalReaction direction="left-to-right" evidence="20">
        <dbReference type="Rhea" id="RHEA:16646"/>
    </physiologicalReaction>
</comment>
<dbReference type="Pfam" id="PF03061">
    <property type="entry name" value="4HBT"/>
    <property type="match status" value="1"/>
</dbReference>
<evidence type="ECO:0000256" key="20">
    <source>
        <dbReference type="ARBA" id="ARBA00047734"/>
    </source>
</evidence>
<evidence type="ECO:0000256" key="11">
    <source>
        <dbReference type="ARBA" id="ARBA00023136"/>
    </source>
</evidence>
<keyword evidence="12" id="KW-0966">Cell projection</keyword>
<evidence type="ECO:0000256" key="21">
    <source>
        <dbReference type="ARBA" id="ARBA00047969"/>
    </source>
</evidence>
<evidence type="ECO:0000256" key="2">
    <source>
        <dbReference type="ARBA" id="ARBA00004496"/>
    </source>
</evidence>
<keyword evidence="26" id="KW-1185">Reference proteome</keyword>
<feature type="domain" description="Thioesterase" evidence="24">
    <location>
        <begin position="118"/>
        <end position="170"/>
    </location>
</feature>
<evidence type="ECO:0000256" key="16">
    <source>
        <dbReference type="ARBA" id="ARBA00038848"/>
    </source>
</evidence>
<dbReference type="CDD" id="cd03443">
    <property type="entry name" value="PaaI_thioesterase"/>
    <property type="match status" value="1"/>
</dbReference>
<comment type="catalytic activity">
    <reaction evidence="21">
        <text>decanoyl-CoA + H2O = decanoate + CoA + H(+)</text>
        <dbReference type="Rhea" id="RHEA:40059"/>
        <dbReference type="ChEBI" id="CHEBI:15377"/>
        <dbReference type="ChEBI" id="CHEBI:15378"/>
        <dbReference type="ChEBI" id="CHEBI:27689"/>
        <dbReference type="ChEBI" id="CHEBI:57287"/>
        <dbReference type="ChEBI" id="CHEBI:61430"/>
    </reaction>
    <physiologicalReaction direction="left-to-right" evidence="21">
        <dbReference type="Rhea" id="RHEA:40060"/>
    </physiologicalReaction>
</comment>
<comment type="caution">
    <text evidence="25">The sequence shown here is derived from an EMBL/GenBank/DDBJ whole genome shotgun (WGS) entry which is preliminary data.</text>
</comment>
<keyword evidence="8" id="KW-0276">Fatty acid metabolism</keyword>
<evidence type="ECO:0000256" key="9">
    <source>
        <dbReference type="ARBA" id="ARBA00022946"/>
    </source>
</evidence>
<comment type="similarity">
    <text evidence="15">Belongs to the THEM4/THEM5 thioesterase family.</text>
</comment>
<organism evidence="25 26">
    <name type="scientific">Mycolicibacter minnesotensis</name>
    <dbReference type="NCBI Taxonomy" id="1118379"/>
    <lineage>
        <taxon>Bacteria</taxon>
        <taxon>Bacillati</taxon>
        <taxon>Actinomycetota</taxon>
        <taxon>Actinomycetes</taxon>
        <taxon>Mycobacteriales</taxon>
        <taxon>Mycobacteriaceae</taxon>
        <taxon>Mycolicibacter</taxon>
    </lineage>
</organism>
<comment type="catalytic activity">
    <reaction evidence="23">
        <text>tetradecanoyl-CoA + H2O = tetradecanoate + CoA + H(+)</text>
        <dbReference type="Rhea" id="RHEA:40119"/>
        <dbReference type="ChEBI" id="CHEBI:15377"/>
        <dbReference type="ChEBI" id="CHEBI:15378"/>
        <dbReference type="ChEBI" id="CHEBI:30807"/>
        <dbReference type="ChEBI" id="CHEBI:57287"/>
        <dbReference type="ChEBI" id="CHEBI:57385"/>
    </reaction>
    <physiologicalReaction direction="left-to-right" evidence="23">
        <dbReference type="Rhea" id="RHEA:40120"/>
    </physiologicalReaction>
</comment>
<proteinExistence type="inferred from homology"/>
<comment type="catalytic activity">
    <reaction evidence="13">
        <text>(5Z,8Z,11Z,14Z)-eicosatetraenoyl-CoA + H2O = (5Z,8Z,11Z,14Z)-eicosatetraenoate + CoA + H(+)</text>
        <dbReference type="Rhea" id="RHEA:40151"/>
        <dbReference type="ChEBI" id="CHEBI:15377"/>
        <dbReference type="ChEBI" id="CHEBI:15378"/>
        <dbReference type="ChEBI" id="CHEBI:32395"/>
        <dbReference type="ChEBI" id="CHEBI:57287"/>
        <dbReference type="ChEBI" id="CHEBI:57368"/>
    </reaction>
    <physiologicalReaction direction="left-to-right" evidence="13">
        <dbReference type="Rhea" id="RHEA:40152"/>
    </physiologicalReaction>
</comment>
<protein>
    <recommendedName>
        <fullName evidence="17">Acyl-coenzyme A thioesterase THEM4</fullName>
        <ecNumber evidence="16">3.1.2.2</ecNumber>
    </recommendedName>
    <alternativeName>
        <fullName evidence="18">Thioesterase superfamily member 4</fullName>
    </alternativeName>
</protein>
<evidence type="ECO:0000259" key="24">
    <source>
        <dbReference type="Pfam" id="PF03061"/>
    </source>
</evidence>
<dbReference type="GO" id="GO:0016020">
    <property type="term" value="C:membrane"/>
    <property type="evidence" value="ECO:0007669"/>
    <property type="project" value="UniProtKB-SubCell"/>
</dbReference>
<dbReference type="GO" id="GO:0006631">
    <property type="term" value="P:fatty acid metabolic process"/>
    <property type="evidence" value="ECO:0007669"/>
    <property type="project" value="UniProtKB-KW"/>
</dbReference>
<evidence type="ECO:0000256" key="14">
    <source>
        <dbReference type="ARBA" id="ARBA00037002"/>
    </source>
</evidence>
<evidence type="ECO:0000313" key="26">
    <source>
        <dbReference type="Proteomes" id="UP000192320"/>
    </source>
</evidence>
<evidence type="ECO:0000256" key="12">
    <source>
        <dbReference type="ARBA" id="ARBA00023273"/>
    </source>
</evidence>
<name>A0AA91RMX4_9MYCO</name>
<dbReference type="InterPro" id="IPR029069">
    <property type="entry name" value="HotDog_dom_sf"/>
</dbReference>
<dbReference type="EMBL" id="MVHZ01000004">
    <property type="protein sequence ID" value="ORB02747.1"/>
    <property type="molecule type" value="Genomic_DNA"/>
</dbReference>
<dbReference type="Gene3D" id="3.10.129.10">
    <property type="entry name" value="Hotdog Thioesterase"/>
    <property type="match status" value="1"/>
</dbReference>
<evidence type="ECO:0000256" key="6">
    <source>
        <dbReference type="ARBA" id="ARBA00022703"/>
    </source>
</evidence>
<dbReference type="InterPro" id="IPR006683">
    <property type="entry name" value="Thioestr_dom"/>
</dbReference>
<keyword evidence="5" id="KW-0963">Cytoplasm</keyword>
<keyword evidence="11" id="KW-0472">Membrane</keyword>
<dbReference type="SUPFAM" id="SSF54637">
    <property type="entry name" value="Thioesterase/thiol ester dehydrase-isomerase"/>
    <property type="match status" value="1"/>
</dbReference>
<dbReference type="Proteomes" id="UP000192320">
    <property type="component" value="Unassembled WGS sequence"/>
</dbReference>
<evidence type="ECO:0000256" key="8">
    <source>
        <dbReference type="ARBA" id="ARBA00022832"/>
    </source>
</evidence>
<keyword evidence="10" id="KW-0443">Lipid metabolism</keyword>
<gene>
    <name evidence="25" type="ORF">BST33_06260</name>
</gene>
<keyword evidence="7" id="KW-0378">Hydrolase</keyword>
<dbReference type="InterPro" id="IPR052365">
    <property type="entry name" value="THEM4/THEM5_acyl-CoA_thioest"/>
</dbReference>
<evidence type="ECO:0000256" key="15">
    <source>
        <dbReference type="ARBA" id="ARBA00038456"/>
    </source>
</evidence>
<comment type="catalytic activity">
    <reaction evidence="14">
        <text>(9Z)-octadecenoyl-CoA + H2O = (9Z)-octadecenoate + CoA + H(+)</text>
        <dbReference type="Rhea" id="RHEA:40139"/>
        <dbReference type="ChEBI" id="CHEBI:15377"/>
        <dbReference type="ChEBI" id="CHEBI:15378"/>
        <dbReference type="ChEBI" id="CHEBI:30823"/>
        <dbReference type="ChEBI" id="CHEBI:57287"/>
        <dbReference type="ChEBI" id="CHEBI:57387"/>
    </reaction>
    <physiologicalReaction direction="left-to-right" evidence="14">
        <dbReference type="Rhea" id="RHEA:40140"/>
    </physiologicalReaction>
</comment>
<evidence type="ECO:0000256" key="4">
    <source>
        <dbReference type="ARBA" id="ARBA00022475"/>
    </source>
</evidence>
<evidence type="ECO:0000256" key="22">
    <source>
        <dbReference type="ARBA" id="ARBA00048074"/>
    </source>
</evidence>
<dbReference type="GO" id="GO:0005737">
    <property type="term" value="C:cytoplasm"/>
    <property type="evidence" value="ECO:0007669"/>
    <property type="project" value="UniProtKB-SubCell"/>
</dbReference>
<dbReference type="PANTHER" id="PTHR12418">
    <property type="entry name" value="ACYL-COENZYME A THIOESTERASE THEM4"/>
    <property type="match status" value="1"/>
</dbReference>
<evidence type="ECO:0000256" key="23">
    <source>
        <dbReference type="ARBA" id="ARBA00048180"/>
    </source>
</evidence>
<evidence type="ECO:0000256" key="1">
    <source>
        <dbReference type="ARBA" id="ARBA00004170"/>
    </source>
</evidence>
<accession>A0AA91RMX4</accession>